<keyword evidence="11" id="KW-1185">Reference proteome</keyword>
<dbReference type="Pfam" id="PF05645">
    <property type="entry name" value="RNA_pol_Rpc82"/>
    <property type="match status" value="1"/>
</dbReference>
<evidence type="ECO:0000313" key="11">
    <source>
        <dbReference type="Proteomes" id="UP000011087"/>
    </source>
</evidence>
<dbReference type="EnsemblProtists" id="EKX54536">
    <property type="protein sequence ID" value="EKX54536"/>
    <property type="gene ID" value="GUITHDRAFT_100012"/>
</dbReference>
<reference evidence="9 11" key="1">
    <citation type="journal article" date="2012" name="Nature">
        <title>Algal genomes reveal evolutionary mosaicism and the fate of nucleomorphs.</title>
        <authorList>
            <consortium name="DOE Joint Genome Institute"/>
            <person name="Curtis B.A."/>
            <person name="Tanifuji G."/>
            <person name="Burki F."/>
            <person name="Gruber A."/>
            <person name="Irimia M."/>
            <person name="Maruyama S."/>
            <person name="Arias M.C."/>
            <person name="Ball S.G."/>
            <person name="Gile G.H."/>
            <person name="Hirakawa Y."/>
            <person name="Hopkins J.F."/>
            <person name="Kuo A."/>
            <person name="Rensing S.A."/>
            <person name="Schmutz J."/>
            <person name="Symeonidi A."/>
            <person name="Elias M."/>
            <person name="Eveleigh R.J."/>
            <person name="Herman E.K."/>
            <person name="Klute M.J."/>
            <person name="Nakayama T."/>
            <person name="Obornik M."/>
            <person name="Reyes-Prieto A."/>
            <person name="Armbrust E.V."/>
            <person name="Aves S.J."/>
            <person name="Beiko R.G."/>
            <person name="Coutinho P."/>
            <person name="Dacks J.B."/>
            <person name="Durnford D.G."/>
            <person name="Fast N.M."/>
            <person name="Green B.R."/>
            <person name="Grisdale C.J."/>
            <person name="Hempel F."/>
            <person name="Henrissat B."/>
            <person name="Hoppner M.P."/>
            <person name="Ishida K."/>
            <person name="Kim E."/>
            <person name="Koreny L."/>
            <person name="Kroth P.G."/>
            <person name="Liu Y."/>
            <person name="Malik S.B."/>
            <person name="Maier U.G."/>
            <person name="McRose D."/>
            <person name="Mock T."/>
            <person name="Neilson J.A."/>
            <person name="Onodera N.T."/>
            <person name="Poole A.M."/>
            <person name="Pritham E.J."/>
            <person name="Richards T.A."/>
            <person name="Rocap G."/>
            <person name="Roy S.W."/>
            <person name="Sarai C."/>
            <person name="Schaack S."/>
            <person name="Shirato S."/>
            <person name="Slamovits C.H."/>
            <person name="Spencer D.F."/>
            <person name="Suzuki S."/>
            <person name="Worden A.Z."/>
            <person name="Zauner S."/>
            <person name="Barry K."/>
            <person name="Bell C."/>
            <person name="Bharti A.K."/>
            <person name="Crow J.A."/>
            <person name="Grimwood J."/>
            <person name="Kramer R."/>
            <person name="Lindquist E."/>
            <person name="Lucas S."/>
            <person name="Salamov A."/>
            <person name="McFadden G.I."/>
            <person name="Lane C.E."/>
            <person name="Keeling P.J."/>
            <person name="Gray M.W."/>
            <person name="Grigoriev I.V."/>
            <person name="Archibald J.M."/>
        </authorList>
    </citation>
    <scope>NUCLEOTIDE SEQUENCE</scope>
    <source>
        <strain evidence="9 11">CCMP2712</strain>
    </source>
</reference>
<dbReference type="KEGG" id="gtt:GUITHDRAFT_100012"/>
<dbReference type="OrthoDB" id="272392at2759"/>
<organism evidence="9">
    <name type="scientific">Guillardia theta (strain CCMP2712)</name>
    <name type="common">Cryptophyte</name>
    <dbReference type="NCBI Taxonomy" id="905079"/>
    <lineage>
        <taxon>Eukaryota</taxon>
        <taxon>Cryptophyceae</taxon>
        <taxon>Pyrenomonadales</taxon>
        <taxon>Geminigeraceae</taxon>
        <taxon>Guillardia</taxon>
    </lineage>
</organism>
<feature type="domain" description="DNA-directed RNA polymerase III subunit RPC3 winged-helix" evidence="8">
    <location>
        <begin position="360"/>
        <end position="436"/>
    </location>
</feature>
<dbReference type="Pfam" id="PF22536">
    <property type="entry name" value="WHD_POLR3C"/>
    <property type="match status" value="1"/>
</dbReference>
<evidence type="ECO:0000256" key="1">
    <source>
        <dbReference type="ARBA" id="ARBA00004123"/>
    </source>
</evidence>
<evidence type="ECO:0000313" key="10">
    <source>
        <dbReference type="EnsemblProtists" id="EKX54536"/>
    </source>
</evidence>
<evidence type="ECO:0000256" key="5">
    <source>
        <dbReference type="RuleBase" id="RU367076"/>
    </source>
</evidence>
<dbReference type="GO" id="GO:0005666">
    <property type="term" value="C:RNA polymerase III complex"/>
    <property type="evidence" value="ECO:0007669"/>
    <property type="project" value="UniProtKB-UniRule"/>
</dbReference>
<dbReference type="Gene3D" id="1.10.10.10">
    <property type="entry name" value="Winged helix-like DNA-binding domain superfamily/Winged helix DNA-binding domain"/>
    <property type="match status" value="3"/>
</dbReference>
<comment type="function">
    <text evidence="5">DNA-dependent RNA polymerase catalyzes the transcription of DNA into RNA using the four ribonucleoside triphosphates as substrates. Specific core component of RNA polymerase III which synthesizes small RNAs, such as 5S rRNA and tRNAs.</text>
</comment>
<evidence type="ECO:0000256" key="4">
    <source>
        <dbReference type="ARBA" id="ARBA00023242"/>
    </source>
</evidence>
<evidence type="ECO:0000256" key="3">
    <source>
        <dbReference type="ARBA" id="ARBA00023163"/>
    </source>
</evidence>
<dbReference type="InterPro" id="IPR013197">
    <property type="entry name" value="RNA_pol_III_RPC82-rel_HTH"/>
</dbReference>
<comment type="subcellular location">
    <subcellularLocation>
        <location evidence="1 5">Nucleus</location>
    </subcellularLocation>
</comment>
<reference evidence="11" key="2">
    <citation type="submission" date="2012-11" db="EMBL/GenBank/DDBJ databases">
        <authorList>
            <person name="Kuo A."/>
            <person name="Curtis B.A."/>
            <person name="Tanifuji G."/>
            <person name="Burki F."/>
            <person name="Gruber A."/>
            <person name="Irimia M."/>
            <person name="Maruyama S."/>
            <person name="Arias M.C."/>
            <person name="Ball S.G."/>
            <person name="Gile G.H."/>
            <person name="Hirakawa Y."/>
            <person name="Hopkins J.F."/>
            <person name="Rensing S.A."/>
            <person name="Schmutz J."/>
            <person name="Symeonidi A."/>
            <person name="Elias M."/>
            <person name="Eveleigh R.J."/>
            <person name="Herman E.K."/>
            <person name="Klute M.J."/>
            <person name="Nakayama T."/>
            <person name="Obornik M."/>
            <person name="Reyes-Prieto A."/>
            <person name="Armbrust E.V."/>
            <person name="Aves S.J."/>
            <person name="Beiko R.G."/>
            <person name="Coutinho P."/>
            <person name="Dacks J.B."/>
            <person name="Durnford D.G."/>
            <person name="Fast N.M."/>
            <person name="Green B.R."/>
            <person name="Grisdale C."/>
            <person name="Hempe F."/>
            <person name="Henrissat B."/>
            <person name="Hoppner M.P."/>
            <person name="Ishida K.-I."/>
            <person name="Kim E."/>
            <person name="Koreny L."/>
            <person name="Kroth P.G."/>
            <person name="Liu Y."/>
            <person name="Malik S.-B."/>
            <person name="Maier U.G."/>
            <person name="McRose D."/>
            <person name="Mock T."/>
            <person name="Neilson J.A."/>
            <person name="Onodera N.T."/>
            <person name="Poole A.M."/>
            <person name="Pritham E.J."/>
            <person name="Richards T.A."/>
            <person name="Rocap G."/>
            <person name="Roy S.W."/>
            <person name="Sarai C."/>
            <person name="Schaack S."/>
            <person name="Shirato S."/>
            <person name="Slamovits C.H."/>
            <person name="Spencer D.F."/>
            <person name="Suzuki S."/>
            <person name="Worden A.Z."/>
            <person name="Zauner S."/>
            <person name="Barry K."/>
            <person name="Bell C."/>
            <person name="Bharti A.K."/>
            <person name="Crow J.A."/>
            <person name="Grimwood J."/>
            <person name="Kramer R."/>
            <person name="Lindquist E."/>
            <person name="Lucas S."/>
            <person name="Salamov A."/>
            <person name="McFadden G.I."/>
            <person name="Lane C.E."/>
            <person name="Keeling P.J."/>
            <person name="Gray M.W."/>
            <person name="Grigoriev I.V."/>
            <person name="Archibald J.M."/>
        </authorList>
    </citation>
    <scope>NUCLEOTIDE SEQUENCE</scope>
    <source>
        <strain evidence="11">CCMP2712</strain>
    </source>
</reference>
<dbReference type="Pfam" id="PF08221">
    <property type="entry name" value="HTH_9"/>
    <property type="match status" value="1"/>
</dbReference>
<dbReference type="HOGENOM" id="CLU_023294_1_1_1"/>
<feature type="domain" description="RNA polymerase III subunit RPC82-related helix-turn-helix" evidence="7">
    <location>
        <begin position="18"/>
        <end position="71"/>
    </location>
</feature>
<proteinExistence type="inferred from homology"/>
<keyword evidence="4 5" id="KW-0539">Nucleus</keyword>
<keyword evidence="2 5" id="KW-0240">DNA-directed RNA polymerase</keyword>
<comment type="subunit">
    <text evidence="5">Component of the RNA polymerase III (Pol III) complex consisting of 17 subunits.</text>
</comment>
<dbReference type="GO" id="GO:0003697">
    <property type="term" value="F:single-stranded DNA binding"/>
    <property type="evidence" value="ECO:0007669"/>
    <property type="project" value="UniProtKB-UniRule"/>
</dbReference>
<dbReference type="STRING" id="905079.L1K112"/>
<feature type="domain" description="RNA polymerase III Rpc82 C -terminal" evidence="6">
    <location>
        <begin position="193"/>
        <end position="276"/>
    </location>
</feature>
<dbReference type="PaxDb" id="55529-EKX54536"/>
<dbReference type="InterPro" id="IPR055207">
    <property type="entry name" value="POLR3C_WHD"/>
</dbReference>
<dbReference type="InterPro" id="IPR008806">
    <property type="entry name" value="RNA_pol_III_Rpc82_C"/>
</dbReference>
<dbReference type="EMBL" id="JH992967">
    <property type="protein sequence ID" value="EKX54536.1"/>
    <property type="molecule type" value="Genomic_DNA"/>
</dbReference>
<evidence type="ECO:0000313" key="9">
    <source>
        <dbReference type="EMBL" id="EKX54536.1"/>
    </source>
</evidence>
<sequence length="531" mass="59821">MPPARPAILNGLQGAALQVVKDHFGAASESVCAALIRRSQRTLKELQADTELGSAALRNNLLVLIQHNLVSVTVDSTSAARECRYHFEVEEASLRLRYPKFCTHIKSQASMEHARVASQVMEAILEHGRASMAQIIEHCKYGDEEISEDKLVKAGNLLIQEKYIVRAQSNMERADTPAVLFSPTQKKTGKRKAGSAGEERESKLVKLDNGAAGIPLKEDGALKESIDNEGSTWRVNTPAFLWDFRTAAIAQLMEDRFGPQTASLMRLLLRTIRNRALQPANLANGFIPSASVDAMLDASEGRNEDLNVVRTWEVLSEQLSALCQDPAFKSVTKLMGGGSEGSTFKPDISLLMMELRQQILESIVEKKFTARGRRIFRLLLERKYLESKTVWDLSMVPKKDANDILCKMLKAQFVRLQEVPRTIDHNTQRTFFLWYVDLPKVCSIVEDEMYRTINFLLLKREEKKRECENFIGVGGEVSDLTDKQMKKYQALVQQMERVNTAILRLDETIMVMVDANKIEALEETRARMAAM</sequence>
<gene>
    <name evidence="9" type="ORF">GUITHDRAFT_100012</name>
</gene>
<reference evidence="10" key="3">
    <citation type="submission" date="2015-06" db="UniProtKB">
        <authorList>
            <consortium name="EnsemblProtists"/>
        </authorList>
    </citation>
    <scope>IDENTIFICATION</scope>
</reference>
<evidence type="ECO:0000256" key="2">
    <source>
        <dbReference type="ARBA" id="ARBA00022478"/>
    </source>
</evidence>
<dbReference type="eggNOG" id="KOG2587">
    <property type="taxonomic scope" value="Eukaryota"/>
</dbReference>
<protein>
    <recommendedName>
        <fullName evidence="5">DNA-directed RNA polymerase III subunit RPC3</fullName>
        <shortName evidence="5">RNA polymerase III subunit C3</shortName>
    </recommendedName>
</protein>
<dbReference type="GeneID" id="17311057"/>
<evidence type="ECO:0000259" key="7">
    <source>
        <dbReference type="Pfam" id="PF08221"/>
    </source>
</evidence>
<dbReference type="PANTHER" id="PTHR12949:SF0">
    <property type="entry name" value="DNA-DIRECTED RNA POLYMERASE III SUBUNIT RPC3"/>
    <property type="match status" value="1"/>
</dbReference>
<accession>L1K112</accession>
<evidence type="ECO:0000259" key="8">
    <source>
        <dbReference type="Pfam" id="PF22536"/>
    </source>
</evidence>
<dbReference type="AlphaFoldDB" id="L1K112"/>
<name>L1K112_GUITC</name>
<dbReference type="PANTHER" id="PTHR12949">
    <property type="entry name" value="RNA POLYMERASE III DNA DIRECTED -RELATED"/>
    <property type="match status" value="1"/>
</dbReference>
<dbReference type="RefSeq" id="XP_005841516.1">
    <property type="nucleotide sequence ID" value="XM_005841459.1"/>
</dbReference>
<dbReference type="GO" id="GO:0006351">
    <property type="term" value="P:DNA-templated transcription"/>
    <property type="evidence" value="ECO:0007669"/>
    <property type="project" value="InterPro"/>
</dbReference>
<evidence type="ECO:0000259" key="6">
    <source>
        <dbReference type="Pfam" id="PF05645"/>
    </source>
</evidence>
<dbReference type="InterPro" id="IPR039748">
    <property type="entry name" value="RPC3"/>
</dbReference>
<dbReference type="Proteomes" id="UP000011087">
    <property type="component" value="Unassembled WGS sequence"/>
</dbReference>
<dbReference type="InterPro" id="IPR036388">
    <property type="entry name" value="WH-like_DNA-bd_sf"/>
</dbReference>
<comment type="similarity">
    <text evidence="5">Belongs to the eukaryotic RPC3/POLR3C RNA polymerase subunit family.</text>
</comment>
<keyword evidence="3 5" id="KW-0804">Transcription</keyword>
<dbReference type="OMA" id="GQYVVHM"/>